<sequence>MRILGEIQSNYRILISRGESPSETLRERRPRAYLYAFSLRDAIPSFSLPFQSGESEPMVELQSLLNGVYERAGYDLRLDYTQEPVPKLKPEDATWVHELLKAKRLRNAG</sequence>
<dbReference type="AlphaFoldDB" id="A0AAV3XPV1"/>
<dbReference type="EMBL" id="BLAY01000204">
    <property type="protein sequence ID" value="GET43170.1"/>
    <property type="molecule type" value="Genomic_DNA"/>
</dbReference>
<dbReference type="Proteomes" id="UP001050975">
    <property type="component" value="Unassembled WGS sequence"/>
</dbReference>
<evidence type="ECO:0000313" key="1">
    <source>
        <dbReference type="EMBL" id="GET43170.1"/>
    </source>
</evidence>
<protein>
    <recommendedName>
        <fullName evidence="3">DUF4058 family protein</fullName>
    </recommendedName>
</protein>
<comment type="caution">
    <text evidence="1">The sequence shown here is derived from an EMBL/GenBank/DDBJ whole genome shotgun (WGS) entry which is preliminary data.</text>
</comment>
<accession>A0AAV3XPV1</accession>
<dbReference type="InterPro" id="IPR025132">
    <property type="entry name" value="DUF4058"/>
</dbReference>
<evidence type="ECO:0000313" key="2">
    <source>
        <dbReference type="Proteomes" id="UP001050975"/>
    </source>
</evidence>
<organism evidence="1 2">
    <name type="scientific">Microseira wollei NIES-4236</name>
    <dbReference type="NCBI Taxonomy" id="2530354"/>
    <lineage>
        <taxon>Bacteria</taxon>
        <taxon>Bacillati</taxon>
        <taxon>Cyanobacteriota</taxon>
        <taxon>Cyanophyceae</taxon>
        <taxon>Oscillatoriophycideae</taxon>
        <taxon>Aerosakkonematales</taxon>
        <taxon>Aerosakkonemataceae</taxon>
        <taxon>Microseira</taxon>
    </lineage>
</organism>
<evidence type="ECO:0008006" key="3">
    <source>
        <dbReference type="Google" id="ProtNLM"/>
    </source>
</evidence>
<proteinExistence type="predicted"/>
<reference evidence="1" key="1">
    <citation type="submission" date="2019-10" db="EMBL/GenBank/DDBJ databases">
        <title>Draft genome sequece of Microseira wollei NIES-4236.</title>
        <authorList>
            <person name="Yamaguchi H."/>
            <person name="Suzuki S."/>
            <person name="Kawachi M."/>
        </authorList>
    </citation>
    <scope>NUCLEOTIDE SEQUENCE</scope>
    <source>
        <strain evidence="1">NIES-4236</strain>
    </source>
</reference>
<name>A0AAV3XPV1_9CYAN</name>
<dbReference type="Pfam" id="PF13267">
    <property type="entry name" value="DUF4058"/>
    <property type="match status" value="1"/>
</dbReference>
<gene>
    <name evidence="1" type="ORF">MiSe_79910</name>
</gene>
<keyword evidence="2" id="KW-1185">Reference proteome</keyword>